<sequence length="103" mass="11370">MHSEGEEGSEREEIERGAGRGDRERQQRQQMEAAAMANRGTSGSVVENLWGHALEFRSGTESRIDRAMADQKGPSDDSGTSSTRAVSIDEFQTLTQRVASQER</sequence>
<evidence type="ECO:0000256" key="1">
    <source>
        <dbReference type="SAM" id="MobiDB-lite"/>
    </source>
</evidence>
<comment type="caution">
    <text evidence="2">The sequence shown here is derived from an EMBL/GenBank/DDBJ whole genome shotgun (WGS) entry which is preliminary data.</text>
</comment>
<dbReference type="Proteomes" id="UP001417504">
    <property type="component" value="Unassembled WGS sequence"/>
</dbReference>
<dbReference type="AlphaFoldDB" id="A0AAP0I076"/>
<protein>
    <submittedName>
        <fullName evidence="2">Uncharacterized protein</fullName>
    </submittedName>
</protein>
<accession>A0AAP0I076</accession>
<proteinExistence type="predicted"/>
<feature type="region of interest" description="Disordered" evidence="1">
    <location>
        <begin position="1"/>
        <end position="44"/>
    </location>
</feature>
<gene>
    <name evidence="2" type="ORF">Sjap_019913</name>
</gene>
<dbReference type="EMBL" id="JBBNAE010000008">
    <property type="protein sequence ID" value="KAK9102659.1"/>
    <property type="molecule type" value="Genomic_DNA"/>
</dbReference>
<keyword evidence="3" id="KW-1185">Reference proteome</keyword>
<feature type="compositionally biased region" description="Basic and acidic residues" evidence="1">
    <location>
        <begin position="11"/>
        <end position="27"/>
    </location>
</feature>
<feature type="region of interest" description="Disordered" evidence="1">
    <location>
        <begin position="61"/>
        <end position="89"/>
    </location>
</feature>
<evidence type="ECO:0000313" key="3">
    <source>
        <dbReference type="Proteomes" id="UP001417504"/>
    </source>
</evidence>
<feature type="compositionally biased region" description="Polar residues" evidence="1">
    <location>
        <begin position="77"/>
        <end position="89"/>
    </location>
</feature>
<feature type="compositionally biased region" description="Acidic residues" evidence="1">
    <location>
        <begin position="1"/>
        <end position="10"/>
    </location>
</feature>
<feature type="compositionally biased region" description="Basic and acidic residues" evidence="1">
    <location>
        <begin position="61"/>
        <end position="75"/>
    </location>
</feature>
<reference evidence="2 3" key="1">
    <citation type="submission" date="2024-01" db="EMBL/GenBank/DDBJ databases">
        <title>Genome assemblies of Stephania.</title>
        <authorList>
            <person name="Yang L."/>
        </authorList>
    </citation>
    <scope>NUCLEOTIDE SEQUENCE [LARGE SCALE GENOMIC DNA]</scope>
    <source>
        <strain evidence="2">QJT</strain>
        <tissue evidence="2">Leaf</tissue>
    </source>
</reference>
<organism evidence="2 3">
    <name type="scientific">Stephania japonica</name>
    <dbReference type="NCBI Taxonomy" id="461633"/>
    <lineage>
        <taxon>Eukaryota</taxon>
        <taxon>Viridiplantae</taxon>
        <taxon>Streptophyta</taxon>
        <taxon>Embryophyta</taxon>
        <taxon>Tracheophyta</taxon>
        <taxon>Spermatophyta</taxon>
        <taxon>Magnoliopsida</taxon>
        <taxon>Ranunculales</taxon>
        <taxon>Menispermaceae</taxon>
        <taxon>Menispermoideae</taxon>
        <taxon>Cissampelideae</taxon>
        <taxon>Stephania</taxon>
    </lineage>
</organism>
<evidence type="ECO:0000313" key="2">
    <source>
        <dbReference type="EMBL" id="KAK9102659.1"/>
    </source>
</evidence>
<name>A0AAP0I076_9MAGN</name>